<dbReference type="HOGENOM" id="CLU_063555_0_0_1"/>
<sequence>MDRNCMALACLLAVALSLAGSAVGDMRAGVKTTAGGKVVVRHGVDAAAAARQLMVAMKKSTRLEDVVAPELIGADMLELHHRRLRILGEDANIVNSVLIRDRQGCLGPCPARGFPFNTPSRGCNPKYGCNTGHNPPDRQKVAEAAERESMGRGSNAVLILLLLGVALLSLAAAPAAGDMRAVLAGAGGKVGHHHHGIDEAVRQLMVATRLEDVVAAELGMDDLHQRVLGGGGKNSKGLIRDQPTCVPTCSKPGEAYIGRGCGNVPTSPLLLLAVVALSLAVPSTGDMRAVLSGVAVRRLAMVAPTSSSGRLEDAVAPELGVDMELHRRILAGNVGSGALWPDQPACVQPCPARGGSYTGRGCETVYKCNNN</sequence>
<dbReference type="AlphaFoldDB" id="A0A0D3FUK8"/>
<organism evidence="3">
    <name type="scientific">Oryza barthii</name>
    <dbReference type="NCBI Taxonomy" id="65489"/>
    <lineage>
        <taxon>Eukaryota</taxon>
        <taxon>Viridiplantae</taxon>
        <taxon>Streptophyta</taxon>
        <taxon>Embryophyta</taxon>
        <taxon>Tracheophyta</taxon>
        <taxon>Spermatophyta</taxon>
        <taxon>Magnoliopsida</taxon>
        <taxon>Liliopsida</taxon>
        <taxon>Poales</taxon>
        <taxon>Poaceae</taxon>
        <taxon>BOP clade</taxon>
        <taxon>Oryzoideae</taxon>
        <taxon>Oryzeae</taxon>
        <taxon>Oryzinae</taxon>
        <taxon>Oryza</taxon>
    </lineage>
</organism>
<dbReference type="Gramene" id="OBART04G08750.1">
    <property type="protein sequence ID" value="OBART04G08750.1"/>
    <property type="gene ID" value="OBART04G08750"/>
</dbReference>
<keyword evidence="4" id="KW-1185">Reference proteome</keyword>
<keyword evidence="1" id="KW-1133">Transmembrane helix</keyword>
<dbReference type="Proteomes" id="UP000026960">
    <property type="component" value="Chromosome 4"/>
</dbReference>
<feature type="chain" id="PRO_5002271967" evidence="2">
    <location>
        <begin position="25"/>
        <end position="371"/>
    </location>
</feature>
<feature type="transmembrane region" description="Helical" evidence="1">
    <location>
        <begin position="156"/>
        <end position="176"/>
    </location>
</feature>
<reference evidence="3" key="1">
    <citation type="journal article" date="2009" name="Rice">
        <title>De Novo Next Generation Sequencing of Plant Genomes.</title>
        <authorList>
            <person name="Rounsley S."/>
            <person name="Marri P.R."/>
            <person name="Yu Y."/>
            <person name="He R."/>
            <person name="Sisneros N."/>
            <person name="Goicoechea J.L."/>
            <person name="Lee S.J."/>
            <person name="Angelova A."/>
            <person name="Kudrna D."/>
            <person name="Luo M."/>
            <person name="Affourtit J."/>
            <person name="Desany B."/>
            <person name="Knight J."/>
            <person name="Niazi F."/>
            <person name="Egholm M."/>
            <person name="Wing R.A."/>
        </authorList>
    </citation>
    <scope>NUCLEOTIDE SEQUENCE [LARGE SCALE GENOMIC DNA]</scope>
    <source>
        <strain evidence="3">cv. IRGC 105608</strain>
    </source>
</reference>
<keyword evidence="1" id="KW-0812">Transmembrane</keyword>
<proteinExistence type="predicted"/>
<evidence type="ECO:0000256" key="1">
    <source>
        <dbReference type="SAM" id="Phobius"/>
    </source>
</evidence>
<dbReference type="PaxDb" id="65489-OBART04G08750.1"/>
<keyword evidence="2" id="KW-0732">Signal</keyword>
<evidence type="ECO:0000313" key="3">
    <source>
        <dbReference type="EnsemblPlants" id="OBART04G08750.1"/>
    </source>
</evidence>
<dbReference type="PANTHER" id="PTHR34998:SF9">
    <property type="entry name" value="OS04G0357400 PROTEIN"/>
    <property type="match status" value="1"/>
</dbReference>
<reference evidence="3" key="2">
    <citation type="submission" date="2015-03" db="UniProtKB">
        <authorList>
            <consortium name="EnsemblPlants"/>
        </authorList>
    </citation>
    <scope>IDENTIFICATION</scope>
</reference>
<dbReference type="EnsemblPlants" id="OBART04G08750.1">
    <property type="protein sequence ID" value="OBART04G08750.1"/>
    <property type="gene ID" value="OBART04G08750"/>
</dbReference>
<keyword evidence="1" id="KW-0472">Membrane</keyword>
<evidence type="ECO:0000313" key="4">
    <source>
        <dbReference type="Proteomes" id="UP000026960"/>
    </source>
</evidence>
<accession>A0A0D3FUK8</accession>
<name>A0A0D3FUK8_9ORYZ</name>
<evidence type="ECO:0000256" key="2">
    <source>
        <dbReference type="SAM" id="SignalP"/>
    </source>
</evidence>
<dbReference type="PANTHER" id="PTHR34998">
    <property type="entry name" value="OS04G0357400 PROTEIN-RELATED"/>
    <property type="match status" value="1"/>
</dbReference>
<protein>
    <submittedName>
        <fullName evidence="3">Uncharacterized protein</fullName>
    </submittedName>
</protein>
<feature type="signal peptide" evidence="2">
    <location>
        <begin position="1"/>
        <end position="24"/>
    </location>
</feature>